<protein>
    <submittedName>
        <fullName evidence="2">Single-stranded-DNA-specific exonuclease RecJ</fullName>
    </submittedName>
</protein>
<keyword evidence="3" id="KW-1185">Reference proteome</keyword>
<evidence type="ECO:0000259" key="1">
    <source>
        <dbReference type="Pfam" id="PF01368"/>
    </source>
</evidence>
<dbReference type="InterPro" id="IPR051673">
    <property type="entry name" value="SSDNA_exonuclease_RecJ"/>
</dbReference>
<dbReference type="Gene3D" id="3.90.1640.30">
    <property type="match status" value="1"/>
</dbReference>
<dbReference type="InterPro" id="IPR001667">
    <property type="entry name" value="DDH_dom"/>
</dbReference>
<dbReference type="PANTHER" id="PTHR30255">
    <property type="entry name" value="SINGLE-STRANDED-DNA-SPECIFIC EXONUCLEASE RECJ"/>
    <property type="match status" value="1"/>
</dbReference>
<feature type="non-terminal residue" evidence="2">
    <location>
        <position position="272"/>
    </location>
</feature>
<dbReference type="PANTHER" id="PTHR30255:SF2">
    <property type="entry name" value="SINGLE-STRANDED-DNA-SPECIFIC EXONUCLEASE RECJ"/>
    <property type="match status" value="1"/>
</dbReference>
<dbReference type="GO" id="GO:0004527">
    <property type="term" value="F:exonuclease activity"/>
    <property type="evidence" value="ECO:0007669"/>
    <property type="project" value="UniProtKB-KW"/>
</dbReference>
<dbReference type="Pfam" id="PF01368">
    <property type="entry name" value="DHH"/>
    <property type="match status" value="1"/>
</dbReference>
<dbReference type="Proteomes" id="UP000238937">
    <property type="component" value="Unassembled WGS sequence"/>
</dbReference>
<accession>A0A2T1FBI6</accession>
<sequence>MLPQHRWQIAPSNLSQAANLAAGITLTDGEATSPLLAQVLINRGIETVEQAELFIYPETAVLPSPLTEFPDLEISLDILVQAIANKSKIAICGDYDADGMTSTALLLRALSALGADVDYAIPSRMSDGYGINKRIVEEFHAEGVKLIITVDNGISAVAAIARAVELGLQVIITDHHDLPQELPPAQAILNPKLIAESSVYRAIAGVGVAYLLALELAQRLEKPSLSDELLELFTLGTIADLAPLTGINRRLVKQGLQLLPKSQVVGIQALIQ</sequence>
<evidence type="ECO:0000313" key="2">
    <source>
        <dbReference type="EMBL" id="PSB42336.1"/>
    </source>
</evidence>
<dbReference type="AlphaFoldDB" id="A0A2T1FBI6"/>
<name>A0A2T1FBI6_9CYAN</name>
<keyword evidence="2" id="KW-0269">Exonuclease</keyword>
<keyword evidence="2" id="KW-0540">Nuclease</keyword>
<evidence type="ECO:0000313" key="3">
    <source>
        <dbReference type="Proteomes" id="UP000238937"/>
    </source>
</evidence>
<dbReference type="SUPFAM" id="SSF64182">
    <property type="entry name" value="DHH phosphoesterases"/>
    <property type="match status" value="1"/>
</dbReference>
<comment type="caution">
    <text evidence="2">The sequence shown here is derived from an EMBL/GenBank/DDBJ whole genome shotgun (WGS) entry which is preliminary data.</text>
</comment>
<gene>
    <name evidence="2" type="ORF">C7B77_26780</name>
</gene>
<keyword evidence="2" id="KW-0378">Hydrolase</keyword>
<dbReference type="InterPro" id="IPR038763">
    <property type="entry name" value="DHH_sf"/>
</dbReference>
<dbReference type="RefSeq" id="WP_181244050.1">
    <property type="nucleotide sequence ID" value="NZ_PVWO01000589.1"/>
</dbReference>
<organism evidence="2 3">
    <name type="scientific">Chamaesiphon polymorphus CCALA 037</name>
    <dbReference type="NCBI Taxonomy" id="2107692"/>
    <lineage>
        <taxon>Bacteria</taxon>
        <taxon>Bacillati</taxon>
        <taxon>Cyanobacteriota</taxon>
        <taxon>Cyanophyceae</taxon>
        <taxon>Gomontiellales</taxon>
        <taxon>Chamaesiphonaceae</taxon>
        <taxon>Chamaesiphon</taxon>
    </lineage>
</organism>
<reference evidence="2 3" key="1">
    <citation type="submission" date="2018-03" db="EMBL/GenBank/DDBJ databases">
        <title>The ancient ancestry and fast evolution of plastids.</title>
        <authorList>
            <person name="Moore K.R."/>
            <person name="Magnabosco C."/>
            <person name="Momper L."/>
            <person name="Gold D.A."/>
            <person name="Bosak T."/>
            <person name="Fournier G.P."/>
        </authorList>
    </citation>
    <scope>NUCLEOTIDE SEQUENCE [LARGE SCALE GENOMIC DNA]</scope>
    <source>
        <strain evidence="2 3">CCALA 037</strain>
    </source>
</reference>
<dbReference type="EMBL" id="PVWO01000589">
    <property type="protein sequence ID" value="PSB42336.1"/>
    <property type="molecule type" value="Genomic_DNA"/>
</dbReference>
<feature type="domain" description="DDH" evidence="1">
    <location>
        <begin position="88"/>
        <end position="237"/>
    </location>
</feature>
<proteinExistence type="predicted"/>